<evidence type="ECO:0000256" key="2">
    <source>
        <dbReference type="ARBA" id="ARBA00009477"/>
    </source>
</evidence>
<dbReference type="Pfam" id="PF25944">
    <property type="entry name" value="Beta-barrel_RND"/>
    <property type="match status" value="1"/>
</dbReference>
<evidence type="ECO:0000259" key="5">
    <source>
        <dbReference type="Pfam" id="PF25944"/>
    </source>
</evidence>
<feature type="domain" description="Multidrug resistance protein MdtA-like alpha-helical hairpin" evidence="3">
    <location>
        <begin position="103"/>
        <end position="173"/>
    </location>
</feature>
<feature type="domain" description="Multidrug resistance protein MdtA-like barrel-sandwich hybrid" evidence="4">
    <location>
        <begin position="65"/>
        <end position="204"/>
    </location>
</feature>
<evidence type="ECO:0000259" key="6">
    <source>
        <dbReference type="Pfam" id="PF25967"/>
    </source>
</evidence>
<dbReference type="Pfam" id="PF25917">
    <property type="entry name" value="BSH_RND"/>
    <property type="match status" value="1"/>
</dbReference>
<dbReference type="OrthoDB" id="9801814at2"/>
<keyword evidence="8" id="KW-1185">Reference proteome</keyword>
<comment type="similarity">
    <text evidence="2">Belongs to the membrane fusion protein (MFP) (TC 8.A.1) family.</text>
</comment>
<dbReference type="Pfam" id="PF25967">
    <property type="entry name" value="RND-MFP_C"/>
    <property type="match status" value="1"/>
</dbReference>
<dbReference type="InterPro" id="IPR058624">
    <property type="entry name" value="MdtA-like_HH"/>
</dbReference>
<dbReference type="PANTHER" id="PTHR30158:SF23">
    <property type="entry name" value="MULTIDRUG RESISTANCE PROTEIN MEXA"/>
    <property type="match status" value="1"/>
</dbReference>
<dbReference type="Pfam" id="PF25876">
    <property type="entry name" value="HH_MFP_RND"/>
    <property type="match status" value="1"/>
</dbReference>
<dbReference type="Gene3D" id="2.40.50.100">
    <property type="match status" value="1"/>
</dbReference>
<feature type="domain" description="Multidrug resistance protein MdtA-like C-terminal permuted SH3" evidence="6">
    <location>
        <begin position="304"/>
        <end position="361"/>
    </location>
</feature>
<dbReference type="AlphaFoldDB" id="A0A6N8J5T1"/>
<evidence type="ECO:0000313" key="8">
    <source>
        <dbReference type="Proteomes" id="UP000468388"/>
    </source>
</evidence>
<dbReference type="InterPro" id="IPR058626">
    <property type="entry name" value="MdtA-like_b-barrel"/>
</dbReference>
<dbReference type="RefSeq" id="WP_157298234.1">
    <property type="nucleotide sequence ID" value="NZ_BAAAZB010000005.1"/>
</dbReference>
<dbReference type="PANTHER" id="PTHR30158">
    <property type="entry name" value="ACRA/E-RELATED COMPONENT OF DRUG EFFLUX TRANSPORTER"/>
    <property type="match status" value="1"/>
</dbReference>
<evidence type="ECO:0000313" key="7">
    <source>
        <dbReference type="EMBL" id="MVT39569.1"/>
    </source>
</evidence>
<dbReference type="Gene3D" id="2.40.420.20">
    <property type="match status" value="1"/>
</dbReference>
<feature type="domain" description="Multidrug resistance protein MdtA-like beta-barrel" evidence="5">
    <location>
        <begin position="212"/>
        <end position="299"/>
    </location>
</feature>
<dbReference type="PROSITE" id="PS51257">
    <property type="entry name" value="PROKAR_LIPOPROTEIN"/>
    <property type="match status" value="1"/>
</dbReference>
<gene>
    <name evidence="7" type="ORF">GO495_03140</name>
</gene>
<proteinExistence type="inferred from homology"/>
<sequence>MYPTKNIFTFSAVAIITFFISSCSSNHTEAVAATEVKKLAILTLEERTVTGEVVFPAHIEGKVNVDIKPQVDGYIEKIYVEEGAAVKKGAPLFKIEDAVYIQQLNNAQANLSIARAAMKSAALEVEKQTELNNSKVTSDFPLKTASVAFESAQANVALQTSIVEAARINLNFTLIKAPVDGMISRIPKRKGNLASKSDATALTTLSDISEVYAYFSMTEKDFLQFNLTHAGKTVPQIIAALPDVSLLLADGNRYGQPGKIQIVDGQFNTGTGAISLRAMFRNPKLLLRSGNTGRISLPETTSKALLVPVSATVDMQNKVFVYRLTKDNKAERVAVVVSATSGDDYVIREGLKAGDRIIAKEVSSVIEGESIQPIVAPIQQSKTN</sequence>
<comment type="subcellular location">
    <subcellularLocation>
        <location evidence="1">Cell envelope</location>
    </subcellularLocation>
</comment>
<accession>A0A6N8J5T1</accession>
<dbReference type="Gene3D" id="2.40.30.170">
    <property type="match status" value="1"/>
</dbReference>
<dbReference type="SUPFAM" id="SSF111369">
    <property type="entry name" value="HlyD-like secretion proteins"/>
    <property type="match status" value="1"/>
</dbReference>
<dbReference type="GO" id="GO:0046677">
    <property type="term" value="P:response to antibiotic"/>
    <property type="evidence" value="ECO:0007669"/>
    <property type="project" value="TreeGrafter"/>
</dbReference>
<reference evidence="7 8" key="1">
    <citation type="submission" date="2019-12" db="EMBL/GenBank/DDBJ databases">
        <title>The draft genomic sequence of strain Chitinophaga oryziterrae JCM 16595.</title>
        <authorList>
            <person name="Zhang X."/>
        </authorList>
    </citation>
    <scope>NUCLEOTIDE SEQUENCE [LARGE SCALE GENOMIC DNA]</scope>
    <source>
        <strain evidence="7 8">JCM 16595</strain>
    </source>
</reference>
<name>A0A6N8J5T1_9BACT</name>
<evidence type="ECO:0000256" key="1">
    <source>
        <dbReference type="ARBA" id="ARBA00004196"/>
    </source>
</evidence>
<dbReference type="InterPro" id="IPR058625">
    <property type="entry name" value="MdtA-like_BSH"/>
</dbReference>
<protein>
    <submittedName>
        <fullName evidence="7">Efflux RND transporter periplasmic adaptor subunit</fullName>
    </submittedName>
</protein>
<dbReference type="EMBL" id="WRXO01000001">
    <property type="protein sequence ID" value="MVT39569.1"/>
    <property type="molecule type" value="Genomic_DNA"/>
</dbReference>
<comment type="caution">
    <text evidence="7">The sequence shown here is derived from an EMBL/GenBank/DDBJ whole genome shotgun (WGS) entry which is preliminary data.</text>
</comment>
<dbReference type="InterPro" id="IPR006143">
    <property type="entry name" value="RND_pump_MFP"/>
</dbReference>
<dbReference type="GO" id="GO:0022857">
    <property type="term" value="F:transmembrane transporter activity"/>
    <property type="evidence" value="ECO:0007669"/>
    <property type="project" value="InterPro"/>
</dbReference>
<dbReference type="GO" id="GO:0030313">
    <property type="term" value="C:cell envelope"/>
    <property type="evidence" value="ECO:0007669"/>
    <property type="project" value="UniProtKB-SubCell"/>
</dbReference>
<dbReference type="InterPro" id="IPR058627">
    <property type="entry name" value="MdtA-like_C"/>
</dbReference>
<evidence type="ECO:0000259" key="3">
    <source>
        <dbReference type="Pfam" id="PF25876"/>
    </source>
</evidence>
<dbReference type="Proteomes" id="UP000468388">
    <property type="component" value="Unassembled WGS sequence"/>
</dbReference>
<dbReference type="GO" id="GO:0005886">
    <property type="term" value="C:plasma membrane"/>
    <property type="evidence" value="ECO:0007669"/>
    <property type="project" value="TreeGrafter"/>
</dbReference>
<evidence type="ECO:0000259" key="4">
    <source>
        <dbReference type="Pfam" id="PF25917"/>
    </source>
</evidence>
<dbReference type="Gene3D" id="1.10.287.470">
    <property type="entry name" value="Helix hairpin bin"/>
    <property type="match status" value="1"/>
</dbReference>
<organism evidence="7 8">
    <name type="scientific">Chitinophaga oryziterrae</name>
    <dbReference type="NCBI Taxonomy" id="1031224"/>
    <lineage>
        <taxon>Bacteria</taxon>
        <taxon>Pseudomonadati</taxon>
        <taxon>Bacteroidota</taxon>
        <taxon>Chitinophagia</taxon>
        <taxon>Chitinophagales</taxon>
        <taxon>Chitinophagaceae</taxon>
        <taxon>Chitinophaga</taxon>
    </lineage>
</organism>
<dbReference type="NCBIfam" id="TIGR01730">
    <property type="entry name" value="RND_mfp"/>
    <property type="match status" value="1"/>
</dbReference>